<organism evidence="2 3">
    <name type="scientific">Cymbomonas tetramitiformis</name>
    <dbReference type="NCBI Taxonomy" id="36881"/>
    <lineage>
        <taxon>Eukaryota</taxon>
        <taxon>Viridiplantae</taxon>
        <taxon>Chlorophyta</taxon>
        <taxon>Pyramimonadophyceae</taxon>
        <taxon>Pyramimonadales</taxon>
        <taxon>Pyramimonadaceae</taxon>
        <taxon>Cymbomonas</taxon>
    </lineage>
</organism>
<reference evidence="2 3" key="1">
    <citation type="journal article" date="2015" name="Genome Biol. Evol.">
        <title>Comparative Genomics of a Bacterivorous Green Alga Reveals Evolutionary Causalities and Consequences of Phago-Mixotrophic Mode of Nutrition.</title>
        <authorList>
            <person name="Burns J.A."/>
            <person name="Paasch A."/>
            <person name="Narechania A."/>
            <person name="Kim E."/>
        </authorList>
    </citation>
    <scope>NUCLEOTIDE SEQUENCE [LARGE SCALE GENOMIC DNA]</scope>
    <source>
        <strain evidence="2 3">PLY_AMNH</strain>
    </source>
</reference>
<keyword evidence="3" id="KW-1185">Reference proteome</keyword>
<dbReference type="AlphaFoldDB" id="A0AAE0FM77"/>
<gene>
    <name evidence="2" type="ORF">CYMTET_28893</name>
</gene>
<evidence type="ECO:0000256" key="1">
    <source>
        <dbReference type="SAM" id="MobiDB-lite"/>
    </source>
</evidence>
<proteinExistence type="predicted"/>
<sequence>MLGLSLLLMDANEVYSKEMPQFSGVDDSESTLVQGLLKKSKDKKEEYDQDRLDRYYNREYNINKLSEKLGMGEVLAEPCDPRDPEFTKQCSRLPYLPEDRAALNELPTNSPRLGTLINPDLNR</sequence>
<feature type="region of interest" description="Disordered" evidence="1">
    <location>
        <begin position="103"/>
        <end position="123"/>
    </location>
</feature>
<comment type="caution">
    <text evidence="2">The sequence shown here is derived from an EMBL/GenBank/DDBJ whole genome shotgun (WGS) entry which is preliminary data.</text>
</comment>
<evidence type="ECO:0000313" key="2">
    <source>
        <dbReference type="EMBL" id="KAK3262240.1"/>
    </source>
</evidence>
<accession>A0AAE0FM77</accession>
<protein>
    <submittedName>
        <fullName evidence="2">Uncharacterized protein</fullName>
    </submittedName>
</protein>
<evidence type="ECO:0000313" key="3">
    <source>
        <dbReference type="Proteomes" id="UP001190700"/>
    </source>
</evidence>
<dbReference type="EMBL" id="LGRX02016361">
    <property type="protein sequence ID" value="KAK3262240.1"/>
    <property type="molecule type" value="Genomic_DNA"/>
</dbReference>
<dbReference type="Proteomes" id="UP001190700">
    <property type="component" value="Unassembled WGS sequence"/>
</dbReference>
<name>A0AAE0FM77_9CHLO</name>